<feature type="transmembrane region" description="Helical" evidence="1">
    <location>
        <begin position="24"/>
        <end position="43"/>
    </location>
</feature>
<proteinExistence type="predicted"/>
<comment type="caution">
    <text evidence="2">The sequence shown here is derived from an EMBL/GenBank/DDBJ whole genome shotgun (WGS) entry which is preliminary data.</text>
</comment>
<reference evidence="2" key="1">
    <citation type="journal article" date="2014" name="Front. Microbiol.">
        <title>High frequency of phylogenetically diverse reductive dehalogenase-homologous genes in deep subseafloor sedimentary metagenomes.</title>
        <authorList>
            <person name="Kawai M."/>
            <person name="Futagami T."/>
            <person name="Toyoda A."/>
            <person name="Takaki Y."/>
            <person name="Nishi S."/>
            <person name="Hori S."/>
            <person name="Arai W."/>
            <person name="Tsubouchi T."/>
            <person name="Morono Y."/>
            <person name="Uchiyama I."/>
            <person name="Ito T."/>
            <person name="Fujiyama A."/>
            <person name="Inagaki F."/>
            <person name="Takami H."/>
        </authorList>
    </citation>
    <scope>NUCLEOTIDE SEQUENCE</scope>
    <source>
        <strain evidence="2">Expedition CK06-06</strain>
    </source>
</reference>
<gene>
    <name evidence="2" type="ORF">S12H4_23039</name>
</gene>
<name>X1TLJ5_9ZZZZ</name>
<organism evidence="2">
    <name type="scientific">marine sediment metagenome</name>
    <dbReference type="NCBI Taxonomy" id="412755"/>
    <lineage>
        <taxon>unclassified sequences</taxon>
        <taxon>metagenomes</taxon>
        <taxon>ecological metagenomes</taxon>
    </lineage>
</organism>
<keyword evidence="1" id="KW-0472">Membrane</keyword>
<evidence type="ECO:0008006" key="3">
    <source>
        <dbReference type="Google" id="ProtNLM"/>
    </source>
</evidence>
<dbReference type="EMBL" id="BARW01012147">
    <property type="protein sequence ID" value="GAI80914.1"/>
    <property type="molecule type" value="Genomic_DNA"/>
</dbReference>
<feature type="non-terminal residue" evidence="2">
    <location>
        <position position="1"/>
    </location>
</feature>
<protein>
    <recommendedName>
        <fullName evidence="3">ZIP family metal transporter</fullName>
    </recommendedName>
</protein>
<evidence type="ECO:0000256" key="1">
    <source>
        <dbReference type="SAM" id="Phobius"/>
    </source>
</evidence>
<evidence type="ECO:0000313" key="2">
    <source>
        <dbReference type="EMBL" id="GAI80914.1"/>
    </source>
</evidence>
<keyword evidence="1" id="KW-1133">Transmembrane helix</keyword>
<keyword evidence="1" id="KW-0812">Transmembrane</keyword>
<dbReference type="AlphaFoldDB" id="X1TLJ5"/>
<accession>X1TLJ5</accession>
<sequence length="45" mass="4747">AGAMIFVVVEELIPESQRGKNTDLATLGAMVGFTVMMVLDVAFSS</sequence>